<organism evidence="1 2">
    <name type="scientific">Chryseobacterium gallinarum</name>
    <dbReference type="NCBI Taxonomy" id="1324352"/>
    <lineage>
        <taxon>Bacteria</taxon>
        <taxon>Pseudomonadati</taxon>
        <taxon>Bacteroidota</taxon>
        <taxon>Flavobacteriia</taxon>
        <taxon>Flavobacteriales</taxon>
        <taxon>Weeksellaceae</taxon>
        <taxon>Chryseobacterium group</taxon>
        <taxon>Chryseobacterium</taxon>
    </lineage>
</organism>
<dbReference type="Proteomes" id="UP000035213">
    <property type="component" value="Chromosome"/>
</dbReference>
<name>A0A0G3M4L0_CHRGL</name>
<evidence type="ECO:0008006" key="3">
    <source>
        <dbReference type="Google" id="ProtNLM"/>
    </source>
</evidence>
<dbReference type="Gene3D" id="3.40.50.1240">
    <property type="entry name" value="Phosphoglycerate mutase-like"/>
    <property type="match status" value="1"/>
</dbReference>
<dbReference type="STRING" id="1324352.OK18_13760"/>
<dbReference type="CDD" id="cd07067">
    <property type="entry name" value="HP_PGM_like"/>
    <property type="match status" value="1"/>
</dbReference>
<proteinExistence type="predicted"/>
<evidence type="ECO:0000313" key="2">
    <source>
        <dbReference type="Proteomes" id="UP000035213"/>
    </source>
</evidence>
<dbReference type="OrthoDB" id="9782128at2"/>
<dbReference type="AlphaFoldDB" id="A0A0G3M4L0"/>
<dbReference type="SMART" id="SM00855">
    <property type="entry name" value="PGAM"/>
    <property type="match status" value="1"/>
</dbReference>
<dbReference type="InterPro" id="IPR013078">
    <property type="entry name" value="His_Pase_superF_clade-1"/>
</dbReference>
<dbReference type="SUPFAM" id="SSF53254">
    <property type="entry name" value="Phosphoglycerate mutase-like"/>
    <property type="match status" value="1"/>
</dbReference>
<dbReference type="RefSeq" id="WP_050021522.1">
    <property type="nucleotide sequence ID" value="NZ_CP009928.1"/>
</dbReference>
<dbReference type="PATRIC" id="fig|1324352.5.peg.2859"/>
<accession>A0A0G3M4L0</accession>
<dbReference type="EMBL" id="CP009928">
    <property type="protein sequence ID" value="AKK73525.1"/>
    <property type="molecule type" value="Genomic_DNA"/>
</dbReference>
<gene>
    <name evidence="1" type="ORF">OK18_13760</name>
</gene>
<reference evidence="1 2" key="1">
    <citation type="submission" date="2014-11" db="EMBL/GenBank/DDBJ databases">
        <authorList>
            <person name="Park G.-S."/>
            <person name="Hong S.-J."/>
            <person name="Jung B.K."/>
            <person name="Khan A.R."/>
            <person name="Kwak Y."/>
            <person name="Shin J.-H."/>
        </authorList>
    </citation>
    <scope>NUCLEOTIDE SEQUENCE [LARGE SCALE GENOMIC DNA]</scope>
    <source>
        <strain evidence="1 2">DSM 27622</strain>
    </source>
</reference>
<sequence length="184" mass="21464">MEIHLIRHTAVDNPENLCYGFAEMPLRGNYTKDCEKLDLDEEFDLVISSPSLRCRLLADYFKFDYTTDARLREMNFGNWELKKWTEIPEEEINPWYQDFVNVKASGGENLLEMQTRVLSFWNELIKKKNTGKVLIITHAGAIRLILQSILQFPLENMFSIQIDYGKKVIIKAEGSLFSVYKVNS</sequence>
<evidence type="ECO:0000313" key="1">
    <source>
        <dbReference type="EMBL" id="AKK73525.1"/>
    </source>
</evidence>
<dbReference type="Pfam" id="PF00300">
    <property type="entry name" value="His_Phos_1"/>
    <property type="match status" value="1"/>
</dbReference>
<dbReference type="KEGG" id="cgn:OK18_13760"/>
<dbReference type="InterPro" id="IPR029033">
    <property type="entry name" value="His_PPase_superfam"/>
</dbReference>
<protein>
    <recommendedName>
        <fullName evidence="3">Alpha-ribazole phosphatase</fullName>
    </recommendedName>
</protein>